<sequence length="109" mass="12432">MPPPLYGTFLSATLWNSIPLHICQAENRSYIRLTEQEFNRLPADIVIECFVSLIVTCYGVINMAGKFKGIRAMADFQNKSMDTVGNRPSFYHFAHRGTKLYAGEPEEER</sequence>
<keyword evidence="8" id="KW-0460">Magnesium</keyword>
<comment type="caution">
    <text evidence="9">The sequence shown here is derived from an EMBL/GenBank/DDBJ whole genome shotgun (WGS) entry which is preliminary data.</text>
</comment>
<proteinExistence type="inferred from homology"/>
<dbReference type="GO" id="GO:0031901">
    <property type="term" value="C:early endosome membrane"/>
    <property type="evidence" value="ECO:0007669"/>
    <property type="project" value="UniProtKB-SubCell"/>
</dbReference>
<gene>
    <name evidence="9" type="ORF">HOLleu_27981</name>
</gene>
<evidence type="ECO:0000256" key="2">
    <source>
        <dbReference type="ARBA" id="ARBA00006109"/>
    </source>
</evidence>
<comment type="similarity">
    <text evidence="2 8">Belongs to the membrane magnesium transporter (TC 1.A.67) family.</text>
</comment>
<keyword evidence="10" id="KW-1185">Reference proteome</keyword>
<comment type="subcellular location">
    <subcellularLocation>
        <location evidence="1">Endoplasmic reticulum membrane</location>
        <topology evidence="1">Multi-pass membrane protein</topology>
    </subcellularLocation>
    <subcellularLocation>
        <location evidence="8">Golgi apparatus membrane</location>
        <topology evidence="8">Multi-pass membrane protein</topology>
    </subcellularLocation>
    <subcellularLocation>
        <location evidence="8">Early endosome membrane</location>
        <topology evidence="8">Multi-pass membrane protein</topology>
    </subcellularLocation>
</comment>
<dbReference type="GO" id="GO:0022890">
    <property type="term" value="F:inorganic cation transmembrane transporter activity"/>
    <property type="evidence" value="ECO:0007669"/>
    <property type="project" value="TreeGrafter"/>
</dbReference>
<dbReference type="Pfam" id="PF10270">
    <property type="entry name" value="MMgT"/>
    <property type="match status" value="1"/>
</dbReference>
<comment type="function">
    <text evidence="8">Part of the endoplasmic reticulum membrane protein complex (EMC) that enables the energy-independent insertion into endoplasmic reticulum membranes of newly synthesized membrane proteins. May be involved in Mg(2+) transport.</text>
</comment>
<keyword evidence="8" id="KW-0333">Golgi apparatus</keyword>
<keyword evidence="5 8" id="KW-0256">Endoplasmic reticulum</keyword>
<dbReference type="AlphaFoldDB" id="A0A9Q1BRJ9"/>
<protein>
    <recommendedName>
        <fullName evidence="8">Membrane magnesium transporter</fullName>
    </recommendedName>
</protein>
<evidence type="ECO:0000313" key="10">
    <source>
        <dbReference type="Proteomes" id="UP001152320"/>
    </source>
</evidence>
<evidence type="ECO:0000256" key="5">
    <source>
        <dbReference type="ARBA" id="ARBA00022824"/>
    </source>
</evidence>
<dbReference type="GO" id="GO:0005886">
    <property type="term" value="C:plasma membrane"/>
    <property type="evidence" value="ECO:0007669"/>
    <property type="project" value="TreeGrafter"/>
</dbReference>
<reference evidence="9" key="1">
    <citation type="submission" date="2021-10" db="EMBL/GenBank/DDBJ databases">
        <title>Tropical sea cucumber genome reveals ecological adaptation and Cuvierian tubules defense mechanism.</title>
        <authorList>
            <person name="Chen T."/>
        </authorList>
    </citation>
    <scope>NUCLEOTIDE SEQUENCE</scope>
    <source>
        <strain evidence="9">Nanhai2018</strain>
        <tissue evidence="9">Muscle</tissue>
    </source>
</reference>
<comment type="subunit">
    <text evidence="3">Component of the ER membrane protein complex (EMC).</text>
</comment>
<keyword evidence="6" id="KW-1133">Transmembrane helix</keyword>
<accession>A0A9Q1BRJ9</accession>
<name>A0A9Q1BRJ9_HOLLE</name>
<dbReference type="GO" id="GO:0000139">
    <property type="term" value="C:Golgi membrane"/>
    <property type="evidence" value="ECO:0007669"/>
    <property type="project" value="UniProtKB-SubCell"/>
</dbReference>
<keyword evidence="8" id="KW-0813">Transport</keyword>
<dbReference type="InterPro" id="IPR018937">
    <property type="entry name" value="MMgT"/>
</dbReference>
<evidence type="ECO:0000256" key="7">
    <source>
        <dbReference type="ARBA" id="ARBA00023136"/>
    </source>
</evidence>
<dbReference type="PANTHER" id="PTHR21181:SF7">
    <property type="entry name" value="ER MEMBRANE PROTEIN COMPLEX SUBUNIT 5"/>
    <property type="match status" value="1"/>
</dbReference>
<evidence type="ECO:0000256" key="4">
    <source>
        <dbReference type="ARBA" id="ARBA00022692"/>
    </source>
</evidence>
<evidence type="ECO:0000256" key="6">
    <source>
        <dbReference type="ARBA" id="ARBA00022989"/>
    </source>
</evidence>
<dbReference type="PANTHER" id="PTHR21181">
    <property type="match status" value="1"/>
</dbReference>
<dbReference type="GO" id="GO:0072546">
    <property type="term" value="C:EMC complex"/>
    <property type="evidence" value="ECO:0007669"/>
    <property type="project" value="UniProtKB-UniRule"/>
</dbReference>
<organism evidence="9 10">
    <name type="scientific">Holothuria leucospilota</name>
    <name type="common">Black long sea cucumber</name>
    <name type="synonym">Mertensiothuria leucospilota</name>
    <dbReference type="NCBI Taxonomy" id="206669"/>
    <lineage>
        <taxon>Eukaryota</taxon>
        <taxon>Metazoa</taxon>
        <taxon>Echinodermata</taxon>
        <taxon>Eleutherozoa</taxon>
        <taxon>Echinozoa</taxon>
        <taxon>Holothuroidea</taxon>
        <taxon>Aspidochirotacea</taxon>
        <taxon>Aspidochirotida</taxon>
        <taxon>Holothuriidae</taxon>
        <taxon>Holothuria</taxon>
    </lineage>
</organism>
<dbReference type="OrthoDB" id="44756at2759"/>
<dbReference type="Proteomes" id="UP001152320">
    <property type="component" value="Chromosome 13"/>
</dbReference>
<evidence type="ECO:0000313" key="9">
    <source>
        <dbReference type="EMBL" id="KAJ8031296.1"/>
    </source>
</evidence>
<evidence type="ECO:0000256" key="3">
    <source>
        <dbReference type="ARBA" id="ARBA00011276"/>
    </source>
</evidence>
<dbReference type="EMBL" id="JAIZAY010000013">
    <property type="protein sequence ID" value="KAJ8031296.1"/>
    <property type="molecule type" value="Genomic_DNA"/>
</dbReference>
<keyword evidence="4" id="KW-0812">Transmembrane</keyword>
<keyword evidence="8" id="KW-0967">Endosome</keyword>
<evidence type="ECO:0000256" key="8">
    <source>
        <dbReference type="RuleBase" id="RU367002"/>
    </source>
</evidence>
<keyword evidence="7" id="KW-0472">Membrane</keyword>
<evidence type="ECO:0000256" key="1">
    <source>
        <dbReference type="ARBA" id="ARBA00004477"/>
    </source>
</evidence>